<gene>
    <name evidence="3" type="ORF">C4532_11660</name>
</gene>
<dbReference type="PANTHER" id="PTHR45947">
    <property type="entry name" value="SULFOQUINOVOSYL TRANSFERASE SQD2"/>
    <property type="match status" value="1"/>
</dbReference>
<feature type="domain" description="Glycosyl transferase family 1" evidence="1">
    <location>
        <begin position="193"/>
        <end position="357"/>
    </location>
</feature>
<dbReference type="Pfam" id="PF00534">
    <property type="entry name" value="Glycos_transf_1"/>
    <property type="match status" value="1"/>
</dbReference>
<evidence type="ECO:0000313" key="4">
    <source>
        <dbReference type="Proteomes" id="UP000285961"/>
    </source>
</evidence>
<protein>
    <submittedName>
        <fullName evidence="3">Glycosyltransferase family 4 protein</fullName>
    </submittedName>
</protein>
<dbReference type="Pfam" id="PF13439">
    <property type="entry name" value="Glyco_transf_4"/>
    <property type="match status" value="1"/>
</dbReference>
<dbReference type="InterPro" id="IPR050194">
    <property type="entry name" value="Glycosyltransferase_grp1"/>
</dbReference>
<dbReference type="SUPFAM" id="SSF53756">
    <property type="entry name" value="UDP-Glycosyltransferase/glycogen phosphorylase"/>
    <property type="match status" value="1"/>
</dbReference>
<feature type="domain" description="Glycosyltransferase subfamily 4-like N-terminal" evidence="2">
    <location>
        <begin position="14"/>
        <end position="182"/>
    </location>
</feature>
<dbReference type="GO" id="GO:0016757">
    <property type="term" value="F:glycosyltransferase activity"/>
    <property type="evidence" value="ECO:0007669"/>
    <property type="project" value="InterPro"/>
</dbReference>
<dbReference type="EMBL" id="QZKI01000087">
    <property type="protein sequence ID" value="RJP69002.1"/>
    <property type="molecule type" value="Genomic_DNA"/>
</dbReference>
<comment type="caution">
    <text evidence="3">The sequence shown here is derived from an EMBL/GenBank/DDBJ whole genome shotgun (WGS) entry which is preliminary data.</text>
</comment>
<reference evidence="3 4" key="1">
    <citation type="journal article" date="2017" name="ISME J.">
        <title>Energy and carbon metabolisms in a deep terrestrial subsurface fluid microbial community.</title>
        <authorList>
            <person name="Momper L."/>
            <person name="Jungbluth S.P."/>
            <person name="Lee M.D."/>
            <person name="Amend J.P."/>
        </authorList>
    </citation>
    <scope>NUCLEOTIDE SEQUENCE [LARGE SCALE GENOMIC DNA]</scope>
    <source>
        <strain evidence="3">SURF_17</strain>
    </source>
</reference>
<name>A0A419EWF6_9BACT</name>
<dbReference type="AlphaFoldDB" id="A0A419EWF6"/>
<dbReference type="InterPro" id="IPR028098">
    <property type="entry name" value="Glyco_trans_4-like_N"/>
</dbReference>
<keyword evidence="3" id="KW-0808">Transferase</keyword>
<accession>A0A419EWF6</accession>
<sequence>MNILMMTNTFTPHVGGVARSIEGFTVGFRRRGHRVMVVAPEFESMPEEETDVIRIPAIQRFNGSDFSVALRMPGSASEAIERFKPEIVHSHHPFLVGGAAVRVANRLKLPLVFTHHTMYEHYTHYVMENSEALKKFVVNLSTNYANLCDMVFAPSESVADLIRERGVTAPVEVVPTGVRLERFAKGSGPGFRAVMDIPEDAFVVGHVSRLAPEKNIEFLTEAVAAFCKVDARAHFLVVGSGPSEKDIRKIFSRHKLADRLHLAGTLNHPVLVSAYRAMDVFAFASKSETQGMVLTEAMATGVPVVALDASGVREVVADGRNGRLLSDETIETFSSTLQWIASLPADRREEVSRQAEETAKAFSMERSADKALAHYEALLTKQPIRRDEPYESWTGVMRRIKAEWELLTSVVDAASASLREPEEDKT</sequence>
<evidence type="ECO:0000313" key="3">
    <source>
        <dbReference type="EMBL" id="RJP69002.1"/>
    </source>
</evidence>
<evidence type="ECO:0000259" key="2">
    <source>
        <dbReference type="Pfam" id="PF13439"/>
    </source>
</evidence>
<organism evidence="3 4">
    <name type="scientific">Candidatus Abyssobacteria bacterium SURF_17</name>
    <dbReference type="NCBI Taxonomy" id="2093361"/>
    <lineage>
        <taxon>Bacteria</taxon>
        <taxon>Pseudomonadati</taxon>
        <taxon>Candidatus Hydrogenedentota</taxon>
        <taxon>Candidatus Abyssobacteria</taxon>
    </lineage>
</organism>
<dbReference type="Gene3D" id="3.40.50.2000">
    <property type="entry name" value="Glycogen Phosphorylase B"/>
    <property type="match status" value="2"/>
</dbReference>
<dbReference type="Proteomes" id="UP000285961">
    <property type="component" value="Unassembled WGS sequence"/>
</dbReference>
<proteinExistence type="predicted"/>
<dbReference type="PANTHER" id="PTHR45947:SF3">
    <property type="entry name" value="SULFOQUINOVOSYL TRANSFERASE SQD2"/>
    <property type="match status" value="1"/>
</dbReference>
<dbReference type="InterPro" id="IPR001296">
    <property type="entry name" value="Glyco_trans_1"/>
</dbReference>
<evidence type="ECO:0000259" key="1">
    <source>
        <dbReference type="Pfam" id="PF00534"/>
    </source>
</evidence>